<sequence length="125" mass="15584">MYYDEYFPFYAAYANPMLYQGERMQEKEFELMKSYYPRIVQEIQERVEEECRLLDYEGSRIYDEYPDKYMFYHLCSKIKESMKPEIKAQAEQSCFLDELIHVLLGQEICRRRCRRKRCRGTFYHW</sequence>
<dbReference type="Proteomes" id="UP000649826">
    <property type="component" value="Unassembled WGS sequence"/>
</dbReference>
<name>A0ABR7IGV1_9FIRM</name>
<organism evidence="1 2">
    <name type="scientific">Blautia difficilis</name>
    <dbReference type="NCBI Taxonomy" id="2763027"/>
    <lineage>
        <taxon>Bacteria</taxon>
        <taxon>Bacillati</taxon>
        <taxon>Bacillota</taxon>
        <taxon>Clostridia</taxon>
        <taxon>Lachnospirales</taxon>
        <taxon>Lachnospiraceae</taxon>
        <taxon>Blautia</taxon>
    </lineage>
</organism>
<proteinExistence type="predicted"/>
<gene>
    <name evidence="1" type="ORF">H8Z82_06200</name>
</gene>
<reference evidence="1 2" key="1">
    <citation type="submission" date="2020-08" db="EMBL/GenBank/DDBJ databases">
        <title>Genome public.</title>
        <authorList>
            <person name="Liu C."/>
            <person name="Sun Q."/>
        </authorList>
    </citation>
    <scope>NUCLEOTIDE SEQUENCE [LARGE SCALE GENOMIC DNA]</scope>
    <source>
        <strain evidence="1 2">M29</strain>
    </source>
</reference>
<comment type="caution">
    <text evidence="1">The sequence shown here is derived from an EMBL/GenBank/DDBJ whole genome shotgun (WGS) entry which is preliminary data.</text>
</comment>
<accession>A0ABR7IGV1</accession>
<keyword evidence="2" id="KW-1185">Reference proteome</keyword>
<dbReference type="EMBL" id="JACOQG010000007">
    <property type="protein sequence ID" value="MBC5779251.1"/>
    <property type="molecule type" value="Genomic_DNA"/>
</dbReference>
<evidence type="ECO:0000313" key="1">
    <source>
        <dbReference type="EMBL" id="MBC5779251.1"/>
    </source>
</evidence>
<protein>
    <submittedName>
        <fullName evidence="1">Uncharacterized protein</fullName>
    </submittedName>
</protein>
<evidence type="ECO:0000313" key="2">
    <source>
        <dbReference type="Proteomes" id="UP000649826"/>
    </source>
</evidence>